<feature type="binding site" evidence="3">
    <location>
        <position position="38"/>
    </location>
    <ligand>
        <name>NAD(+)</name>
        <dbReference type="ChEBI" id="CHEBI:57540"/>
    </ligand>
</feature>
<dbReference type="AlphaFoldDB" id="A0A4V3XBZ6"/>
<accession>A0A4V3XBZ6</accession>
<gene>
    <name evidence="6" type="ORF">EW145_g5983</name>
</gene>
<dbReference type="EMBL" id="SGPK01000409">
    <property type="protein sequence ID" value="THH03813.1"/>
    <property type="molecule type" value="Genomic_DNA"/>
</dbReference>
<dbReference type="PANTHER" id="PTHR48075:SF5">
    <property type="entry name" value="3-HYDROXYBUTYRYL-COA DEHYDROGENASE"/>
    <property type="match status" value="1"/>
</dbReference>
<name>A0A4V3XBZ6_9AGAM</name>
<dbReference type="Gene3D" id="3.40.50.720">
    <property type="entry name" value="NAD(P)-binding Rossmann-like Domain"/>
    <property type="match status" value="1"/>
</dbReference>
<dbReference type="Gene3D" id="1.10.1040.10">
    <property type="entry name" value="N-(1-d-carboxylethyl)-l-norvaline Dehydrogenase, domain 2"/>
    <property type="match status" value="1"/>
</dbReference>
<sequence length="341" mass="36696">MSISHGVKKLGVLGAGQMGLGIAYVAALRAKVDVLIYDKSTEQIERGLKLMDKLIAKDVANGKIVDHDAQAARARVTVVPQERGFAGLRDVDMVVEAVSENLSLKQKMFGSLAQELHPNAILASNTSSISITKIAAATIPPNLSAASEKGKATASRVVGLHFFNPVPKLVELISALQTSKETLGRARAFAIACGKEVTTSKDVPGFVSNALLMPFINEKNVNTGNHVSRKRYGFARRYRHYPKTGDEPSYGSITARIGLDTCLAIQQTLYQGTGDSKYRPSVLLERMVDAQWYGRKNGGNVPGSEKGYAIWAGRVAEFAFPEISSTLVAMPYNDSSGPNGR</sequence>
<protein>
    <recommendedName>
        <fullName evidence="8">3-hydroxyacyl-CoA dehydrogenase NAD binding domain-containing protein</fullName>
    </recommendedName>
</protein>
<evidence type="ECO:0008006" key="8">
    <source>
        <dbReference type="Google" id="ProtNLM"/>
    </source>
</evidence>
<evidence type="ECO:0000313" key="7">
    <source>
        <dbReference type="Proteomes" id="UP000308199"/>
    </source>
</evidence>
<dbReference type="Pfam" id="PF02737">
    <property type="entry name" value="3HCDH_N"/>
    <property type="match status" value="1"/>
</dbReference>
<keyword evidence="3" id="KW-0520">NAD</keyword>
<dbReference type="SUPFAM" id="SSF48179">
    <property type="entry name" value="6-phosphogluconate dehydrogenase C-terminal domain-like"/>
    <property type="match status" value="1"/>
</dbReference>
<dbReference type="Pfam" id="PF00725">
    <property type="entry name" value="3HCDH"/>
    <property type="match status" value="1"/>
</dbReference>
<dbReference type="GO" id="GO:0016616">
    <property type="term" value="F:oxidoreductase activity, acting on the CH-OH group of donors, NAD or NADP as acceptor"/>
    <property type="evidence" value="ECO:0007669"/>
    <property type="project" value="InterPro"/>
</dbReference>
<proteinExistence type="predicted"/>
<dbReference type="InterPro" id="IPR013328">
    <property type="entry name" value="6PGD_dom2"/>
</dbReference>
<dbReference type="InterPro" id="IPR036291">
    <property type="entry name" value="NAD(P)-bd_dom_sf"/>
</dbReference>
<feature type="domain" description="3-hydroxyacyl-CoA dehydrogenase C-terminal" evidence="4">
    <location>
        <begin position="256"/>
        <end position="299"/>
    </location>
</feature>
<dbReference type="InterPro" id="IPR006176">
    <property type="entry name" value="3-OHacyl-CoA_DH_NAD-bd"/>
</dbReference>
<dbReference type="SUPFAM" id="SSF51735">
    <property type="entry name" value="NAD(P)-binding Rossmann-fold domains"/>
    <property type="match status" value="1"/>
</dbReference>
<feature type="binding site" evidence="3">
    <location>
        <position position="164"/>
    </location>
    <ligand>
        <name>NAD(+)</name>
        <dbReference type="ChEBI" id="CHEBI:57540"/>
    </ligand>
</feature>
<evidence type="ECO:0000259" key="4">
    <source>
        <dbReference type="Pfam" id="PF00725"/>
    </source>
</evidence>
<feature type="domain" description="3-hydroxyacyl-CoA dehydrogenase NAD binding" evidence="5">
    <location>
        <begin position="9"/>
        <end position="202"/>
    </location>
</feature>
<feature type="binding site" evidence="3">
    <location>
        <position position="127"/>
    </location>
    <ligand>
        <name>NAD(+)</name>
        <dbReference type="ChEBI" id="CHEBI:57540"/>
    </ligand>
</feature>
<dbReference type="OrthoDB" id="5958943at2759"/>
<dbReference type="PANTHER" id="PTHR48075">
    <property type="entry name" value="3-HYDROXYACYL-COA DEHYDROGENASE FAMILY PROTEIN"/>
    <property type="match status" value="1"/>
</dbReference>
<feature type="site" description="Important for catalytic activity" evidence="2">
    <location>
        <position position="161"/>
    </location>
</feature>
<keyword evidence="7" id="KW-1185">Reference proteome</keyword>
<feature type="binding site" evidence="3">
    <location>
        <position position="100"/>
    </location>
    <ligand>
        <name>NAD(+)</name>
        <dbReference type="ChEBI" id="CHEBI:57540"/>
    </ligand>
</feature>
<feature type="binding site" evidence="3">
    <location>
        <position position="296"/>
    </location>
    <ligand>
        <name>NAD(+)</name>
        <dbReference type="ChEBI" id="CHEBI:57540"/>
    </ligand>
</feature>
<dbReference type="InterPro" id="IPR006108">
    <property type="entry name" value="3HC_DH_C"/>
</dbReference>
<reference evidence="6 7" key="1">
    <citation type="submission" date="2019-02" db="EMBL/GenBank/DDBJ databases">
        <title>Genome sequencing of the rare red list fungi Phellinidium pouzarii.</title>
        <authorList>
            <person name="Buettner E."/>
            <person name="Kellner H."/>
        </authorList>
    </citation>
    <scope>NUCLEOTIDE SEQUENCE [LARGE SCALE GENOMIC DNA]</scope>
    <source>
        <strain evidence="6 7">DSM 108285</strain>
    </source>
</reference>
<dbReference type="GO" id="GO:0006631">
    <property type="term" value="P:fatty acid metabolic process"/>
    <property type="evidence" value="ECO:0007669"/>
    <property type="project" value="InterPro"/>
</dbReference>
<dbReference type="GO" id="GO:0070403">
    <property type="term" value="F:NAD+ binding"/>
    <property type="evidence" value="ECO:0007669"/>
    <property type="project" value="InterPro"/>
</dbReference>
<evidence type="ECO:0000256" key="3">
    <source>
        <dbReference type="PIRSR" id="PIRSR000105-2"/>
    </source>
</evidence>
<feature type="binding site" evidence="3">
    <location>
        <position position="105"/>
    </location>
    <ligand>
        <name>NAD(+)</name>
        <dbReference type="ChEBI" id="CHEBI:57540"/>
    </ligand>
</feature>
<feature type="binding site" evidence="3">
    <location>
        <begin position="14"/>
        <end position="19"/>
    </location>
    <ligand>
        <name>NAD(+)</name>
        <dbReference type="ChEBI" id="CHEBI:57540"/>
    </ligand>
</feature>
<dbReference type="InterPro" id="IPR008927">
    <property type="entry name" value="6-PGluconate_DH-like_C_sf"/>
</dbReference>
<keyword evidence="1" id="KW-0560">Oxidoreductase</keyword>
<organism evidence="6 7">
    <name type="scientific">Phellinidium pouzarii</name>
    <dbReference type="NCBI Taxonomy" id="167371"/>
    <lineage>
        <taxon>Eukaryota</taxon>
        <taxon>Fungi</taxon>
        <taxon>Dikarya</taxon>
        <taxon>Basidiomycota</taxon>
        <taxon>Agaricomycotina</taxon>
        <taxon>Agaricomycetes</taxon>
        <taxon>Hymenochaetales</taxon>
        <taxon>Hymenochaetaceae</taxon>
        <taxon>Phellinidium</taxon>
    </lineage>
</organism>
<evidence type="ECO:0000313" key="6">
    <source>
        <dbReference type="EMBL" id="THH03813.1"/>
    </source>
</evidence>
<comment type="caution">
    <text evidence="6">The sequence shown here is derived from an EMBL/GenBank/DDBJ whole genome shotgun (WGS) entry which is preliminary data.</text>
</comment>
<evidence type="ECO:0000259" key="5">
    <source>
        <dbReference type="Pfam" id="PF02737"/>
    </source>
</evidence>
<evidence type="ECO:0000256" key="2">
    <source>
        <dbReference type="PIRSR" id="PIRSR000105-1"/>
    </source>
</evidence>
<evidence type="ECO:0000256" key="1">
    <source>
        <dbReference type="ARBA" id="ARBA00023002"/>
    </source>
</evidence>
<dbReference type="Proteomes" id="UP000308199">
    <property type="component" value="Unassembled WGS sequence"/>
</dbReference>